<protein>
    <recommendedName>
        <fullName evidence="1">Alpha/beta-hydrolase catalytic domain-containing protein</fullName>
    </recommendedName>
</protein>
<evidence type="ECO:0000259" key="1">
    <source>
        <dbReference type="Pfam" id="PF10081"/>
    </source>
</evidence>
<accession>A0A8J3SSB6</accession>
<sequence length="231" mass="25450">MQYSYLPSWISFLVDAERAREAGRELFDAVYRVWSRLPIDQRPLLLVFGESLGSFGAETAFSGSGDMRNRVDGMLLVGPPSSNTLWREFTADRDPGTREVLPGYEGGETIRFAADPAADLANPPAAWGRPRVVYLQHASDPITWWSPRLAVRRPDWLDEPRGGDVLPAMRWYPFVTFWQVTADMAVAGGAPAGHGHNYGAAPVAAWAQIAPPDGWSAERTAALTELIARQP</sequence>
<feature type="domain" description="Alpha/beta-hydrolase catalytic" evidence="1">
    <location>
        <begin position="1"/>
        <end position="222"/>
    </location>
</feature>
<dbReference type="AlphaFoldDB" id="A0A8J3SSB6"/>
<proteinExistence type="predicted"/>
<dbReference type="Proteomes" id="UP000634476">
    <property type="component" value="Unassembled WGS sequence"/>
</dbReference>
<dbReference type="InterPro" id="IPR027787">
    <property type="entry name" value="Alpha/beta-hydrolase_catalytic"/>
</dbReference>
<comment type="caution">
    <text evidence="2">The sequence shown here is derived from an EMBL/GenBank/DDBJ whole genome shotgun (WGS) entry which is preliminary data.</text>
</comment>
<dbReference type="EMBL" id="BOOK01000002">
    <property type="protein sequence ID" value="GIH98444.1"/>
    <property type="molecule type" value="Genomic_DNA"/>
</dbReference>
<reference evidence="2" key="1">
    <citation type="submission" date="2021-01" db="EMBL/GenBank/DDBJ databases">
        <title>Whole genome shotgun sequence of Planobispora takensis NBRC 109077.</title>
        <authorList>
            <person name="Komaki H."/>
            <person name="Tamura T."/>
        </authorList>
    </citation>
    <scope>NUCLEOTIDE SEQUENCE</scope>
    <source>
        <strain evidence="2">NBRC 109077</strain>
    </source>
</reference>
<gene>
    <name evidence="2" type="ORF">Pta02_04530</name>
</gene>
<name>A0A8J3SSB6_9ACTN</name>
<keyword evidence="3" id="KW-1185">Reference proteome</keyword>
<evidence type="ECO:0000313" key="3">
    <source>
        <dbReference type="Proteomes" id="UP000634476"/>
    </source>
</evidence>
<dbReference type="Pfam" id="PF10081">
    <property type="entry name" value="Abhydrolase_9"/>
    <property type="match status" value="1"/>
</dbReference>
<evidence type="ECO:0000313" key="2">
    <source>
        <dbReference type="EMBL" id="GIH98444.1"/>
    </source>
</evidence>
<organism evidence="2 3">
    <name type="scientific">Planobispora takensis</name>
    <dbReference type="NCBI Taxonomy" id="1367882"/>
    <lineage>
        <taxon>Bacteria</taxon>
        <taxon>Bacillati</taxon>
        <taxon>Actinomycetota</taxon>
        <taxon>Actinomycetes</taxon>
        <taxon>Streptosporangiales</taxon>
        <taxon>Streptosporangiaceae</taxon>
        <taxon>Planobispora</taxon>
    </lineage>
</organism>